<protein>
    <submittedName>
        <fullName evidence="3">Spermatid-specific manchette-related protein 1 isoform X1</fullName>
    </submittedName>
</protein>
<dbReference type="CTD" id="84688"/>
<sequence length="325" mass="34957">MKPLFTGQAPLMCLLAANLRPALPFLFAHRLSHGIQHHTFSGCPPGGPLARPPFTKPSSRYLAASRWKHLPAVAQQRASPGCTSRGLTRERPQAYTPLLCLLSQVGHEPLREDRSPAGQLRHSSRICVRSLSRSVILVKGRDRLPLKLAIATGAFLGLSVRAPLPTPARGAAQAALQDLRLAMRQPKGKAGPRDTESGEGTSSRRSIWGAAGAAQRQRHPSGAPQASLQGVWEWSIHCPQAWLVAEQVLLSQRPSTSPATGLGSPSNVFAWMMTLLLSAVGARKGIRVPGETEGSSNPLLRPRIGSCLFSRKRTSSFQKANGMGR</sequence>
<dbReference type="Proteomes" id="UP000189705">
    <property type="component" value="Unplaced"/>
</dbReference>
<keyword evidence="2" id="KW-1185">Reference proteome</keyword>
<accession>A0A3Q0FTY0</accession>
<evidence type="ECO:0000256" key="1">
    <source>
        <dbReference type="SAM" id="MobiDB-lite"/>
    </source>
</evidence>
<evidence type="ECO:0000313" key="2">
    <source>
        <dbReference type="Proteomes" id="UP000189705"/>
    </source>
</evidence>
<dbReference type="GeneID" id="102375345"/>
<dbReference type="RefSeq" id="XP_025050789.1">
    <property type="nucleotide sequence ID" value="XM_025195004.1"/>
</dbReference>
<name>A0A3Q0FTY0_ALLSI</name>
<organism evidence="2 3">
    <name type="scientific">Alligator sinensis</name>
    <name type="common">Chinese alligator</name>
    <dbReference type="NCBI Taxonomy" id="38654"/>
    <lineage>
        <taxon>Eukaryota</taxon>
        <taxon>Metazoa</taxon>
        <taxon>Chordata</taxon>
        <taxon>Craniata</taxon>
        <taxon>Vertebrata</taxon>
        <taxon>Euteleostomi</taxon>
        <taxon>Archelosauria</taxon>
        <taxon>Archosauria</taxon>
        <taxon>Crocodylia</taxon>
        <taxon>Alligatoridae</taxon>
        <taxon>Alligatorinae</taxon>
        <taxon>Alligator</taxon>
    </lineage>
</organism>
<evidence type="ECO:0000313" key="3">
    <source>
        <dbReference type="RefSeq" id="XP_025050789.1"/>
    </source>
</evidence>
<proteinExistence type="predicted"/>
<gene>
    <name evidence="3" type="primary">CUNH9orf24</name>
</gene>
<dbReference type="InParanoid" id="A0A3Q0FTY0"/>
<dbReference type="AlphaFoldDB" id="A0A3Q0FTY0"/>
<reference evidence="3" key="1">
    <citation type="submission" date="2025-08" db="UniProtKB">
        <authorList>
            <consortium name="RefSeq"/>
        </authorList>
    </citation>
    <scope>IDENTIFICATION</scope>
</reference>
<feature type="region of interest" description="Disordered" evidence="1">
    <location>
        <begin position="183"/>
        <end position="224"/>
    </location>
</feature>